<dbReference type="OrthoDB" id="2349883at2759"/>
<protein>
    <submittedName>
        <fullName evidence="1">Uncharacterized protein</fullName>
    </submittedName>
</protein>
<dbReference type="Proteomes" id="UP000724874">
    <property type="component" value="Unassembled WGS sequence"/>
</dbReference>
<reference evidence="1" key="1">
    <citation type="submission" date="2020-11" db="EMBL/GenBank/DDBJ databases">
        <authorList>
            <consortium name="DOE Joint Genome Institute"/>
            <person name="Ahrendt S."/>
            <person name="Riley R."/>
            <person name="Andreopoulos W."/>
            <person name="LaButti K."/>
            <person name="Pangilinan J."/>
            <person name="Ruiz-duenas F.J."/>
            <person name="Barrasa J.M."/>
            <person name="Sanchez-Garcia M."/>
            <person name="Camarero S."/>
            <person name="Miyauchi S."/>
            <person name="Serrano A."/>
            <person name="Linde D."/>
            <person name="Babiker R."/>
            <person name="Drula E."/>
            <person name="Ayuso-Fernandez I."/>
            <person name="Pacheco R."/>
            <person name="Padilla G."/>
            <person name="Ferreira P."/>
            <person name="Barriuso J."/>
            <person name="Kellner H."/>
            <person name="Castanera R."/>
            <person name="Alfaro M."/>
            <person name="Ramirez L."/>
            <person name="Pisabarro A.G."/>
            <person name="Kuo A."/>
            <person name="Tritt A."/>
            <person name="Lipzen A."/>
            <person name="He G."/>
            <person name="Yan M."/>
            <person name="Ng V."/>
            <person name="Cullen D."/>
            <person name="Martin F."/>
            <person name="Rosso M.-N."/>
            <person name="Henrissat B."/>
            <person name="Hibbett D."/>
            <person name="Martinez A.T."/>
            <person name="Grigoriev I.V."/>
        </authorList>
    </citation>
    <scope>NUCLEOTIDE SEQUENCE</scope>
    <source>
        <strain evidence="1">AH 44721</strain>
    </source>
</reference>
<dbReference type="EMBL" id="JADNYJ010000006">
    <property type="protein sequence ID" value="KAF8910644.1"/>
    <property type="molecule type" value="Genomic_DNA"/>
</dbReference>
<gene>
    <name evidence="1" type="ORF">CPB84DRAFT_1764257</name>
</gene>
<evidence type="ECO:0000313" key="2">
    <source>
        <dbReference type="Proteomes" id="UP000724874"/>
    </source>
</evidence>
<sequence length="400" mass="45778">MLARLHHAGCSLTRVYNRGYASTPDSVYPFKKLRALPFVMTPEAAQRKMANHAQLLCGGKYHLRSQIVPHIPPELNHFFKFEFKRPTIFFAAAYFPAWLISGGFETQLMFPDERVIKAYYLSSLAYIPGSDVSTISAASLWPDGVEYIDRLVPYKKDLLRQFDMDVEAIPFNVSPFAFLDVIKSSPDPGITFEGGGRVIPETVHVSSFTAMPVLLPLYVATYEDERHNSGNFLTMFIQAHSNEGLIKADQRHVLEFLSLNDFKVEDVPENYSLIEGQDVCDIDGRDDRTLGYMEIILNIGCFDMEFHPREIEVEMMKRFGNNENIRKLASMASIDNDDDERIREMTVDQVLAVQDWVREMKQKIKKTYEINPNQPNPSLSKKDVWAKYGAVQAKKGRKKR</sequence>
<keyword evidence="2" id="KW-1185">Reference proteome</keyword>
<organism evidence="1 2">
    <name type="scientific">Gymnopilus junonius</name>
    <name type="common">Spectacular rustgill mushroom</name>
    <name type="synonym">Gymnopilus spectabilis subsp. junonius</name>
    <dbReference type="NCBI Taxonomy" id="109634"/>
    <lineage>
        <taxon>Eukaryota</taxon>
        <taxon>Fungi</taxon>
        <taxon>Dikarya</taxon>
        <taxon>Basidiomycota</taxon>
        <taxon>Agaricomycotina</taxon>
        <taxon>Agaricomycetes</taxon>
        <taxon>Agaricomycetidae</taxon>
        <taxon>Agaricales</taxon>
        <taxon>Agaricineae</taxon>
        <taxon>Hymenogastraceae</taxon>
        <taxon>Gymnopilus</taxon>
    </lineage>
</organism>
<comment type="caution">
    <text evidence="1">The sequence shown here is derived from an EMBL/GenBank/DDBJ whole genome shotgun (WGS) entry which is preliminary data.</text>
</comment>
<accession>A0A9P5P150</accession>
<evidence type="ECO:0000313" key="1">
    <source>
        <dbReference type="EMBL" id="KAF8910644.1"/>
    </source>
</evidence>
<proteinExistence type="predicted"/>
<name>A0A9P5P150_GYMJU</name>
<dbReference type="AlphaFoldDB" id="A0A9P5P150"/>